<sequence length="114" mass="12204">MPANVELRIASRLLPALMAQSGTRDVSEREADIQHAIDVAAALMRRFAASPAGQVQHASVPSSGGRPLPRVATVDRAQEPPSFISQEDWRKARGLGPAPRTQPTRKPPSGPSIH</sequence>
<protein>
    <submittedName>
        <fullName evidence="2">Uncharacterized protein</fullName>
    </submittedName>
</protein>
<feature type="region of interest" description="Disordered" evidence="1">
    <location>
        <begin position="50"/>
        <end position="114"/>
    </location>
</feature>
<organism evidence="2 3">
    <name type="scientific">Stenotrophomonas rhizophila</name>
    <dbReference type="NCBI Taxonomy" id="216778"/>
    <lineage>
        <taxon>Bacteria</taxon>
        <taxon>Pseudomonadati</taxon>
        <taxon>Pseudomonadota</taxon>
        <taxon>Gammaproteobacteria</taxon>
        <taxon>Lysobacterales</taxon>
        <taxon>Lysobacteraceae</taxon>
        <taxon>Stenotrophomonas</taxon>
    </lineage>
</organism>
<evidence type="ECO:0000313" key="3">
    <source>
        <dbReference type="Proteomes" id="UP000274786"/>
    </source>
</evidence>
<evidence type="ECO:0000313" key="2">
    <source>
        <dbReference type="EMBL" id="RLK49852.1"/>
    </source>
</evidence>
<dbReference type="AlphaFoldDB" id="A0A498C344"/>
<comment type="caution">
    <text evidence="2">The sequence shown here is derived from an EMBL/GenBank/DDBJ whole genome shotgun (WGS) entry which is preliminary data.</text>
</comment>
<name>A0A498C344_9GAMM</name>
<proteinExistence type="predicted"/>
<reference evidence="2 3" key="1">
    <citation type="submission" date="2018-10" db="EMBL/GenBank/DDBJ databases">
        <title>Comparative analysis of microorganisms from saline springs in Andes Mountain Range, Colombia.</title>
        <authorList>
            <person name="Rubin E."/>
        </authorList>
    </citation>
    <scope>NUCLEOTIDE SEQUENCE [LARGE SCALE GENOMIC DNA]</scope>
    <source>
        <strain evidence="2 3">USBA GBX 843</strain>
    </source>
</reference>
<gene>
    <name evidence="2" type="ORF">BCL79_3337</name>
</gene>
<dbReference type="EMBL" id="RCDC01000007">
    <property type="protein sequence ID" value="RLK49852.1"/>
    <property type="molecule type" value="Genomic_DNA"/>
</dbReference>
<feature type="compositionally biased region" description="Pro residues" evidence="1">
    <location>
        <begin position="105"/>
        <end position="114"/>
    </location>
</feature>
<accession>A0A498C344</accession>
<evidence type="ECO:0000256" key="1">
    <source>
        <dbReference type="SAM" id="MobiDB-lite"/>
    </source>
</evidence>
<dbReference type="Proteomes" id="UP000274786">
    <property type="component" value="Unassembled WGS sequence"/>
</dbReference>